<evidence type="ECO:0000256" key="1">
    <source>
        <dbReference type="ARBA" id="ARBA00010393"/>
    </source>
</evidence>
<dbReference type="AlphaFoldDB" id="Q3A3G5"/>
<dbReference type="InterPro" id="IPR051451">
    <property type="entry name" value="PhoH2-like"/>
</dbReference>
<organism evidence="6 7">
    <name type="scientific">Syntrophotalea carbinolica (strain DSM 2380 / NBRC 103641 / GraBd1)</name>
    <name type="common">Pelobacter carbinolicus</name>
    <dbReference type="NCBI Taxonomy" id="338963"/>
    <lineage>
        <taxon>Bacteria</taxon>
        <taxon>Pseudomonadati</taxon>
        <taxon>Thermodesulfobacteriota</taxon>
        <taxon>Desulfuromonadia</taxon>
        <taxon>Desulfuromonadales</taxon>
        <taxon>Syntrophotaleaceae</taxon>
        <taxon>Syntrophotalea</taxon>
    </lineage>
</organism>
<dbReference type="EMBL" id="CP000142">
    <property type="protein sequence ID" value="ABA89092.1"/>
    <property type="molecule type" value="Genomic_DNA"/>
</dbReference>
<dbReference type="GO" id="GO:0005524">
    <property type="term" value="F:ATP binding"/>
    <property type="evidence" value="ECO:0007669"/>
    <property type="project" value="UniProtKB-KW"/>
</dbReference>
<dbReference type="Gene3D" id="3.40.50.1010">
    <property type="entry name" value="5'-nuclease"/>
    <property type="match status" value="1"/>
</dbReference>
<dbReference type="FunFam" id="3.40.50.300:FF:000013">
    <property type="entry name" value="PhoH family ATPase"/>
    <property type="match status" value="1"/>
</dbReference>
<dbReference type="InterPro" id="IPR002716">
    <property type="entry name" value="PIN_dom"/>
</dbReference>
<protein>
    <submittedName>
        <fullName evidence="6">PhoH-related ATPase</fullName>
    </submittedName>
</protein>
<dbReference type="HOGENOM" id="CLU_022283_2_1_7"/>
<dbReference type="SMART" id="SM00670">
    <property type="entry name" value="PINc"/>
    <property type="match status" value="1"/>
</dbReference>
<gene>
    <name evidence="6" type="ordered locus">Pcar_1851</name>
</gene>
<dbReference type="OrthoDB" id="9766527at2"/>
<dbReference type="Pfam" id="PF02562">
    <property type="entry name" value="PhoH"/>
    <property type="match status" value="1"/>
</dbReference>
<dbReference type="InterPro" id="IPR029060">
    <property type="entry name" value="PIN-like_dom_sf"/>
</dbReference>
<keyword evidence="7" id="KW-1185">Reference proteome</keyword>
<dbReference type="Proteomes" id="UP000002534">
    <property type="component" value="Chromosome"/>
</dbReference>
<dbReference type="eggNOG" id="COG1875">
    <property type="taxonomic scope" value="Bacteria"/>
</dbReference>
<dbReference type="KEGG" id="pca:Pcar_1851"/>
<comment type="similarity">
    <text evidence="1">Belongs to the PhoH family.</text>
</comment>
<evidence type="ECO:0000313" key="6">
    <source>
        <dbReference type="EMBL" id="ABA89092.1"/>
    </source>
</evidence>
<evidence type="ECO:0000256" key="4">
    <source>
        <dbReference type="ARBA" id="ARBA00046345"/>
    </source>
</evidence>
<dbReference type="SUPFAM" id="SSF52540">
    <property type="entry name" value="P-loop containing nucleoside triphosphate hydrolases"/>
    <property type="match status" value="1"/>
</dbReference>
<dbReference type="GO" id="GO:0005829">
    <property type="term" value="C:cytosol"/>
    <property type="evidence" value="ECO:0007669"/>
    <property type="project" value="TreeGrafter"/>
</dbReference>
<evidence type="ECO:0000256" key="2">
    <source>
        <dbReference type="ARBA" id="ARBA00022741"/>
    </source>
</evidence>
<keyword evidence="2" id="KW-0547">Nucleotide-binding</keyword>
<evidence type="ECO:0000256" key="3">
    <source>
        <dbReference type="ARBA" id="ARBA00022840"/>
    </source>
</evidence>
<dbReference type="PANTHER" id="PTHR30473">
    <property type="entry name" value="PROTEIN PHOH"/>
    <property type="match status" value="1"/>
</dbReference>
<comment type="similarity">
    <text evidence="4">In the N-terminal section; belongs to the PINc/VapC protein family.</text>
</comment>
<reference evidence="6 7" key="2">
    <citation type="journal article" date="2012" name="BMC Genomics">
        <title>The genome of Pelobacter carbinolicus reveals surprising metabolic capabilities and physiological features.</title>
        <authorList>
            <person name="Aklujkar M."/>
            <person name="Haveman S.A."/>
            <person name="Didonato R.Jr."/>
            <person name="Chertkov O."/>
            <person name="Han C.S."/>
            <person name="Land M.L."/>
            <person name="Brown P."/>
            <person name="Lovley D.R."/>
        </authorList>
    </citation>
    <scope>NUCLEOTIDE SEQUENCE [LARGE SCALE GENOMIC DNA]</scope>
    <source>
        <strain evidence="7">DSM 2380 / NBRC 103641 / GraBd1</strain>
    </source>
</reference>
<evidence type="ECO:0000313" key="7">
    <source>
        <dbReference type="Proteomes" id="UP000002534"/>
    </source>
</evidence>
<dbReference type="CDD" id="cd09883">
    <property type="entry name" value="PIN_VapC_PhoHL-ATPase"/>
    <property type="match status" value="1"/>
</dbReference>
<dbReference type="InterPro" id="IPR027417">
    <property type="entry name" value="P-loop_NTPase"/>
</dbReference>
<reference evidence="7" key="1">
    <citation type="submission" date="2005-10" db="EMBL/GenBank/DDBJ databases">
        <title>Complete sequence of Pelobacter carbinolicus DSM 2380.</title>
        <authorList>
            <person name="Copeland A."/>
            <person name="Lucas S."/>
            <person name="Lapidus A."/>
            <person name="Barry K."/>
            <person name="Detter J.C."/>
            <person name="Glavina T."/>
            <person name="Hammon N."/>
            <person name="Israni S."/>
            <person name="Pitluck S."/>
            <person name="Chertkov O."/>
            <person name="Schmutz J."/>
            <person name="Larimer F."/>
            <person name="Land M."/>
            <person name="Kyrpides N."/>
            <person name="Ivanova N."/>
            <person name="Richardson P."/>
        </authorList>
    </citation>
    <scope>NUCLEOTIDE SEQUENCE [LARGE SCALE GENOMIC DNA]</scope>
    <source>
        <strain evidence="7">DSM 2380 / NBRC 103641 / GraBd1</strain>
    </source>
</reference>
<name>Q3A3G5_SYNC1</name>
<dbReference type="Gene3D" id="3.40.50.300">
    <property type="entry name" value="P-loop containing nucleotide triphosphate hydrolases"/>
    <property type="match status" value="1"/>
</dbReference>
<dbReference type="Pfam" id="PF13638">
    <property type="entry name" value="PIN_4"/>
    <property type="match status" value="1"/>
</dbReference>
<sequence length="438" mass="48688">MKKVFVLDTNVLLHDAQALLRFKDNDVMIPITVVEEIDTFKKDLSEIGRNARQVSRLLDSFRAQAHLIDGVQLPEGGTLKVVLYSEQALKRLPPELRADRGDNRILAVAMQLKDDCNCPVVFVTKDTNLRIKADAVGLNAQDYESDKVSIEELYSGMDEAVLPREQVDRFYGQGYIDVDGDFFDNQCLTLVDEGNTSHTAVGRYDAALGRVLPLIKPPKEGLWGITPRNREQQFAIDLLLNDDIQLVTLVGKAGTGKTLLAIAAGLAKSADEGSYSRLLVSRPIFPLGRDLGFLPGDVEEKLAPWMQPIFDNVELLLGMVDEHGKRKRGYKELVEMGILEIEPLTYIRGRSIPKQYMIVDEAQNLTPHEIKTIITRAGEGTKIVLTGDPYQIDNPYIDSSSNGLTYAVEKFKNQSIAGHITLMRGERSPLAELAANLL</sequence>
<evidence type="ECO:0000259" key="5">
    <source>
        <dbReference type="SMART" id="SM00670"/>
    </source>
</evidence>
<proteinExistence type="inferred from homology"/>
<dbReference type="STRING" id="338963.Pcar_1851"/>
<feature type="domain" description="PIN" evidence="5">
    <location>
        <begin position="3"/>
        <end position="131"/>
    </location>
</feature>
<keyword evidence="3" id="KW-0067">ATP-binding</keyword>
<dbReference type="PANTHER" id="PTHR30473:SF2">
    <property type="entry name" value="PIN DOMAIN-CONTAINING PROTEIN"/>
    <property type="match status" value="1"/>
</dbReference>
<dbReference type="InterPro" id="IPR003714">
    <property type="entry name" value="PhoH"/>
</dbReference>
<dbReference type="SUPFAM" id="SSF88723">
    <property type="entry name" value="PIN domain-like"/>
    <property type="match status" value="1"/>
</dbReference>
<dbReference type="RefSeq" id="WP_011341594.1">
    <property type="nucleotide sequence ID" value="NC_007498.2"/>
</dbReference>
<accession>Q3A3G5</accession>